<evidence type="ECO:0000313" key="2">
    <source>
        <dbReference type="EMBL" id="MEX3595548.1"/>
    </source>
</evidence>
<organism evidence="2 3">
    <name type="scientific">Kocuria carniphila</name>
    <dbReference type="NCBI Taxonomy" id="262208"/>
    <lineage>
        <taxon>Bacteria</taxon>
        <taxon>Bacillati</taxon>
        <taxon>Actinomycetota</taxon>
        <taxon>Actinomycetes</taxon>
        <taxon>Micrococcales</taxon>
        <taxon>Micrococcaceae</taxon>
        <taxon>Kocuria</taxon>
    </lineage>
</organism>
<proteinExistence type="predicted"/>
<dbReference type="Pfam" id="PF13302">
    <property type="entry name" value="Acetyltransf_3"/>
    <property type="match status" value="1"/>
</dbReference>
<dbReference type="InterPro" id="IPR051531">
    <property type="entry name" value="N-acetyltransferase"/>
</dbReference>
<keyword evidence="3" id="KW-1185">Reference proteome</keyword>
<comment type="caution">
    <text evidence="2">The sequence shown here is derived from an EMBL/GenBank/DDBJ whole genome shotgun (WGS) entry which is preliminary data.</text>
</comment>
<dbReference type="InterPro" id="IPR016181">
    <property type="entry name" value="Acyl_CoA_acyltransferase"/>
</dbReference>
<gene>
    <name evidence="2" type="ORF">VVR66_12575</name>
</gene>
<reference evidence="2 3" key="1">
    <citation type="journal article" date="2024" name="Fungal Genet. Biol.">
        <title>The porcine skin microbiome exhibits broad fungal antagonism.</title>
        <authorList>
            <person name="De La Cruz K.F."/>
            <person name="Townsend E.C."/>
            <person name="Alex Cheong J.Z."/>
            <person name="Salamzade R."/>
            <person name="Liu A."/>
            <person name="Sandstrom S."/>
            <person name="Davila E."/>
            <person name="Huang L."/>
            <person name="Xu K.H."/>
            <person name="Wu S.Y."/>
            <person name="Meudt J.J."/>
            <person name="Shanmuganayagam D."/>
            <person name="Gibson A.L.F."/>
            <person name="Kalan L.R."/>
        </authorList>
    </citation>
    <scope>NUCLEOTIDE SEQUENCE [LARGE SCALE GENOMIC DNA]</scope>
    <source>
        <strain evidence="2 3">LK2625</strain>
    </source>
</reference>
<dbReference type="SUPFAM" id="SSF55729">
    <property type="entry name" value="Acyl-CoA N-acyltransferases (Nat)"/>
    <property type="match status" value="1"/>
</dbReference>
<dbReference type="InterPro" id="IPR000182">
    <property type="entry name" value="GNAT_dom"/>
</dbReference>
<dbReference type="EMBL" id="JAYWLU010000014">
    <property type="protein sequence ID" value="MEX3595548.1"/>
    <property type="molecule type" value="Genomic_DNA"/>
</dbReference>
<sequence length="92" mass="10171">MGVFVYTRQESGVEIGYWVPPEYWTQGIAGAMIDAGLEMIPRLFTTDTLIAHVDPANAASGRVLIRRGLHLAGRENGLDRYDWQESPFAGCS</sequence>
<accession>A0ABV3V459</accession>
<evidence type="ECO:0000313" key="3">
    <source>
        <dbReference type="Proteomes" id="UP001558481"/>
    </source>
</evidence>
<dbReference type="RefSeq" id="WP_368629786.1">
    <property type="nucleotide sequence ID" value="NZ_JAYWLU010000014.1"/>
</dbReference>
<evidence type="ECO:0000259" key="1">
    <source>
        <dbReference type="Pfam" id="PF13302"/>
    </source>
</evidence>
<dbReference type="PANTHER" id="PTHR43792">
    <property type="entry name" value="GNAT FAMILY, PUTATIVE (AFU_ORTHOLOGUE AFUA_3G00765)-RELATED-RELATED"/>
    <property type="match status" value="1"/>
</dbReference>
<dbReference type="Proteomes" id="UP001558481">
    <property type="component" value="Unassembled WGS sequence"/>
</dbReference>
<protein>
    <submittedName>
        <fullName evidence="2">GNAT family N-acetyltransferase</fullName>
    </submittedName>
</protein>
<dbReference type="Gene3D" id="3.40.630.30">
    <property type="match status" value="1"/>
</dbReference>
<feature type="domain" description="N-acetyltransferase" evidence="1">
    <location>
        <begin position="7"/>
        <end position="69"/>
    </location>
</feature>
<name>A0ABV3V459_9MICC</name>